<keyword evidence="2" id="KW-1133">Transmembrane helix</keyword>
<protein>
    <submittedName>
        <fullName evidence="3">Uncharacterized protein LOC114336683</fullName>
    </submittedName>
</protein>
<name>A0A6P7G792_DIAVI</name>
<organism evidence="3">
    <name type="scientific">Diabrotica virgifera virgifera</name>
    <name type="common">western corn rootworm</name>
    <dbReference type="NCBI Taxonomy" id="50390"/>
    <lineage>
        <taxon>Eukaryota</taxon>
        <taxon>Metazoa</taxon>
        <taxon>Ecdysozoa</taxon>
        <taxon>Arthropoda</taxon>
        <taxon>Hexapoda</taxon>
        <taxon>Insecta</taxon>
        <taxon>Pterygota</taxon>
        <taxon>Neoptera</taxon>
        <taxon>Endopterygota</taxon>
        <taxon>Coleoptera</taxon>
        <taxon>Polyphaga</taxon>
        <taxon>Cucujiformia</taxon>
        <taxon>Chrysomeloidea</taxon>
        <taxon>Chrysomelidae</taxon>
        <taxon>Galerucinae</taxon>
        <taxon>Diabroticina</taxon>
        <taxon>Diabroticites</taxon>
        <taxon>Diabrotica</taxon>
    </lineage>
</organism>
<proteinExistence type="predicted"/>
<keyword evidence="2" id="KW-0812">Transmembrane</keyword>
<dbReference type="AlphaFoldDB" id="A0A6P7G792"/>
<keyword evidence="2" id="KW-0472">Membrane</keyword>
<evidence type="ECO:0000256" key="1">
    <source>
        <dbReference type="SAM" id="MobiDB-lite"/>
    </source>
</evidence>
<feature type="transmembrane region" description="Helical" evidence="2">
    <location>
        <begin position="87"/>
        <end position="107"/>
    </location>
</feature>
<evidence type="ECO:0000256" key="2">
    <source>
        <dbReference type="SAM" id="Phobius"/>
    </source>
</evidence>
<accession>A0A6P7G792</accession>
<evidence type="ECO:0000313" key="3">
    <source>
        <dbReference type="RefSeq" id="XP_028142842.1"/>
    </source>
</evidence>
<feature type="compositionally biased region" description="Polar residues" evidence="1">
    <location>
        <begin position="1"/>
        <end position="31"/>
    </location>
</feature>
<dbReference type="RefSeq" id="XP_028142842.1">
    <property type="nucleotide sequence ID" value="XM_028287041.1"/>
</dbReference>
<gene>
    <name evidence="3" type="primary">LOC114336683</name>
</gene>
<sequence>MEATSSTPCSPGSADSTFTSVKQESGSNPSSPLEAPSPGSVTVSANILLISVGSMMVWPSSVIPKLFLKDTELNPFGRPITTMENSILLSTCSFISIFGLIALVKLADFFGRKIIIRTIGILYLKLEGRALWKFKVFFKGIKINYYF</sequence>
<dbReference type="InParanoid" id="A0A6P7G792"/>
<feature type="region of interest" description="Disordered" evidence="1">
    <location>
        <begin position="1"/>
        <end position="39"/>
    </location>
</feature>
<reference evidence="3" key="1">
    <citation type="submission" date="2025-08" db="UniProtKB">
        <authorList>
            <consortium name="RefSeq"/>
        </authorList>
    </citation>
    <scope>IDENTIFICATION</scope>
    <source>
        <tissue evidence="3">Whole insect</tissue>
    </source>
</reference>